<dbReference type="Proteomes" id="UP000613768">
    <property type="component" value="Unassembled WGS sequence"/>
</dbReference>
<dbReference type="PANTHER" id="PTHR35604">
    <property type="entry name" value="TRANSPOSASE INSH FOR INSERTION SEQUENCE ELEMENT IS5A-RELATED"/>
    <property type="match status" value="1"/>
</dbReference>
<name>A0AAW3ZIR3_9GAMM</name>
<sequence length="129" mass="15381">MRGADVFMEQLFTVRKLDDFVPKDHPLRPIRERVNRALARLDSLFQRMYAEDRRGGRPSIAPEKLLRAMLLQIFYSVRSERQLMEQTHYNLLFRWFIGLSMDDAVWVPTVFSKNRERLIEHDAVVALFN</sequence>
<dbReference type="RefSeq" id="WP_192029309.1">
    <property type="nucleotide sequence ID" value="NZ_JACYTR010000014.1"/>
</dbReference>
<organism evidence="2 3">
    <name type="scientific">Pseudomarimonas arenosa</name>
    <dbReference type="NCBI Taxonomy" id="2774145"/>
    <lineage>
        <taxon>Bacteria</taxon>
        <taxon>Pseudomonadati</taxon>
        <taxon>Pseudomonadota</taxon>
        <taxon>Gammaproteobacteria</taxon>
        <taxon>Lysobacterales</taxon>
        <taxon>Lysobacteraceae</taxon>
        <taxon>Pseudomarimonas</taxon>
    </lineage>
</organism>
<dbReference type="Pfam" id="PF05598">
    <property type="entry name" value="DUF772"/>
    <property type="match status" value="1"/>
</dbReference>
<evidence type="ECO:0000313" key="2">
    <source>
        <dbReference type="EMBL" id="MBD8525886.1"/>
    </source>
</evidence>
<feature type="domain" description="Transposase InsH N-terminal" evidence="1">
    <location>
        <begin position="16"/>
        <end position="117"/>
    </location>
</feature>
<accession>A0AAW3ZIR3</accession>
<comment type="caution">
    <text evidence="2">The sequence shown here is derived from an EMBL/GenBank/DDBJ whole genome shotgun (WGS) entry which is preliminary data.</text>
</comment>
<feature type="non-terminal residue" evidence="2">
    <location>
        <position position="129"/>
    </location>
</feature>
<protein>
    <submittedName>
        <fullName evidence="2">Transposase</fullName>
    </submittedName>
</protein>
<gene>
    <name evidence="2" type="ORF">IFO71_09035</name>
</gene>
<reference evidence="2 3" key="1">
    <citation type="submission" date="2020-09" db="EMBL/GenBank/DDBJ databases">
        <title>Pseudoxanthomonas sp. CAU 1598 isolated from sand of Yaerae Beach.</title>
        <authorList>
            <person name="Kim W."/>
        </authorList>
    </citation>
    <scope>NUCLEOTIDE SEQUENCE [LARGE SCALE GENOMIC DNA]</scope>
    <source>
        <strain evidence="2 3">CAU 1598</strain>
    </source>
</reference>
<proteinExistence type="predicted"/>
<dbReference type="PANTHER" id="PTHR35604:SF2">
    <property type="entry name" value="TRANSPOSASE INSH FOR INSERTION SEQUENCE ELEMENT IS5A-RELATED"/>
    <property type="match status" value="1"/>
</dbReference>
<keyword evidence="3" id="KW-1185">Reference proteome</keyword>
<dbReference type="EMBL" id="JACYTR010000014">
    <property type="protein sequence ID" value="MBD8525886.1"/>
    <property type="molecule type" value="Genomic_DNA"/>
</dbReference>
<evidence type="ECO:0000259" key="1">
    <source>
        <dbReference type="Pfam" id="PF05598"/>
    </source>
</evidence>
<dbReference type="InterPro" id="IPR008490">
    <property type="entry name" value="Transposase_InsH_N"/>
</dbReference>
<dbReference type="AlphaFoldDB" id="A0AAW3ZIR3"/>
<evidence type="ECO:0000313" key="3">
    <source>
        <dbReference type="Proteomes" id="UP000613768"/>
    </source>
</evidence>